<gene>
    <name evidence="1" type="ORF">PIB30_008045</name>
</gene>
<dbReference type="EMBL" id="JASCZI010181260">
    <property type="protein sequence ID" value="MED6180187.1"/>
    <property type="molecule type" value="Genomic_DNA"/>
</dbReference>
<comment type="caution">
    <text evidence="1">The sequence shown here is derived from an EMBL/GenBank/DDBJ whole genome shotgun (WGS) entry which is preliminary data.</text>
</comment>
<evidence type="ECO:0000313" key="1">
    <source>
        <dbReference type="EMBL" id="MED6180187.1"/>
    </source>
</evidence>
<evidence type="ECO:0000313" key="2">
    <source>
        <dbReference type="Proteomes" id="UP001341840"/>
    </source>
</evidence>
<proteinExistence type="predicted"/>
<sequence>MAALDEPKSTTFDNGEPYLGLILSNRRVREVNRRMSSWPALGTGMHHMKLMPNDLGWIGNDRITGSEHSGSTYNVPTPRITWGLCLKWLLGRQPLTYDVGEPTLSVEL</sequence>
<name>A0ABU6W2T3_9FABA</name>
<reference evidence="1 2" key="1">
    <citation type="journal article" date="2023" name="Plants (Basel)">
        <title>Bridging the Gap: Combining Genomics and Transcriptomics Approaches to Understand Stylosanthes scabra, an Orphan Legume from the Brazilian Caatinga.</title>
        <authorList>
            <person name="Ferreira-Neto J.R.C."/>
            <person name="da Silva M.D."/>
            <person name="Binneck E."/>
            <person name="de Melo N.F."/>
            <person name="da Silva R.H."/>
            <person name="de Melo A.L.T.M."/>
            <person name="Pandolfi V."/>
            <person name="Bustamante F.O."/>
            <person name="Brasileiro-Vidal A.C."/>
            <person name="Benko-Iseppon A.M."/>
        </authorList>
    </citation>
    <scope>NUCLEOTIDE SEQUENCE [LARGE SCALE GENOMIC DNA]</scope>
    <source>
        <tissue evidence="1">Leaves</tissue>
    </source>
</reference>
<protein>
    <submittedName>
        <fullName evidence="1">Uncharacterized protein</fullName>
    </submittedName>
</protein>
<accession>A0ABU6W2T3</accession>
<dbReference type="Proteomes" id="UP001341840">
    <property type="component" value="Unassembled WGS sequence"/>
</dbReference>
<keyword evidence="2" id="KW-1185">Reference proteome</keyword>
<organism evidence="1 2">
    <name type="scientific">Stylosanthes scabra</name>
    <dbReference type="NCBI Taxonomy" id="79078"/>
    <lineage>
        <taxon>Eukaryota</taxon>
        <taxon>Viridiplantae</taxon>
        <taxon>Streptophyta</taxon>
        <taxon>Embryophyta</taxon>
        <taxon>Tracheophyta</taxon>
        <taxon>Spermatophyta</taxon>
        <taxon>Magnoliopsida</taxon>
        <taxon>eudicotyledons</taxon>
        <taxon>Gunneridae</taxon>
        <taxon>Pentapetalae</taxon>
        <taxon>rosids</taxon>
        <taxon>fabids</taxon>
        <taxon>Fabales</taxon>
        <taxon>Fabaceae</taxon>
        <taxon>Papilionoideae</taxon>
        <taxon>50 kb inversion clade</taxon>
        <taxon>dalbergioids sensu lato</taxon>
        <taxon>Dalbergieae</taxon>
        <taxon>Pterocarpus clade</taxon>
        <taxon>Stylosanthes</taxon>
    </lineage>
</organism>